<evidence type="ECO:0000313" key="2">
    <source>
        <dbReference type="EMBL" id="KAJ0968406.1"/>
    </source>
</evidence>
<dbReference type="Proteomes" id="UP001085076">
    <property type="component" value="Miscellaneous, Linkage group lg07"/>
</dbReference>
<keyword evidence="3" id="KW-1185">Reference proteome</keyword>
<proteinExistence type="predicted"/>
<protein>
    <recommendedName>
        <fullName evidence="1">PORR domain-containing protein</fullName>
    </recommendedName>
</protein>
<organism evidence="2 3">
    <name type="scientific">Dioscorea zingiberensis</name>
    <dbReference type="NCBI Taxonomy" id="325984"/>
    <lineage>
        <taxon>Eukaryota</taxon>
        <taxon>Viridiplantae</taxon>
        <taxon>Streptophyta</taxon>
        <taxon>Embryophyta</taxon>
        <taxon>Tracheophyta</taxon>
        <taxon>Spermatophyta</taxon>
        <taxon>Magnoliopsida</taxon>
        <taxon>Liliopsida</taxon>
        <taxon>Dioscoreales</taxon>
        <taxon>Dioscoreaceae</taxon>
        <taxon>Dioscorea</taxon>
    </lineage>
</organism>
<reference evidence="2" key="2">
    <citation type="journal article" date="2022" name="Hortic Res">
        <title>The genome of Dioscorea zingiberensis sheds light on the biosynthesis, origin and evolution of the medicinally important diosgenin saponins.</title>
        <authorList>
            <person name="Li Y."/>
            <person name="Tan C."/>
            <person name="Li Z."/>
            <person name="Guo J."/>
            <person name="Li S."/>
            <person name="Chen X."/>
            <person name="Wang C."/>
            <person name="Dai X."/>
            <person name="Yang H."/>
            <person name="Song W."/>
            <person name="Hou L."/>
            <person name="Xu J."/>
            <person name="Tong Z."/>
            <person name="Xu A."/>
            <person name="Yuan X."/>
            <person name="Wang W."/>
            <person name="Yang Q."/>
            <person name="Chen L."/>
            <person name="Sun Z."/>
            <person name="Wang K."/>
            <person name="Pan B."/>
            <person name="Chen J."/>
            <person name="Bao Y."/>
            <person name="Liu F."/>
            <person name="Qi X."/>
            <person name="Gang D.R."/>
            <person name="Wen J."/>
            <person name="Li J."/>
        </authorList>
    </citation>
    <scope>NUCLEOTIDE SEQUENCE</scope>
    <source>
        <strain evidence="2">Dzin_1.0</strain>
    </source>
</reference>
<dbReference type="OrthoDB" id="1605127at2759"/>
<dbReference type="InterPro" id="IPR045040">
    <property type="entry name" value="PORR_fam"/>
</dbReference>
<feature type="domain" description="PORR" evidence="1">
    <location>
        <begin position="1"/>
        <end position="49"/>
    </location>
</feature>
<accession>A0A9D5C8B8</accession>
<sequence length="95" mass="10512">MEKRAVAMIHEFLSLTVEKKSTLERIAQFREAMGLPKKLKEFLLQHQAVMFGSDGICYTVTTTTFLSKIAALKIVAADLKGSNKTSLSSLSMAMK</sequence>
<dbReference type="PANTHER" id="PTHR31476">
    <property type="entry name" value="PROTEIN WHAT'S THIS FACTOR 1 HOMOLOG, CHLOROPLASTIC"/>
    <property type="match status" value="1"/>
</dbReference>
<comment type="caution">
    <text evidence="2">The sequence shown here is derived from an EMBL/GenBank/DDBJ whole genome shotgun (WGS) entry which is preliminary data.</text>
</comment>
<evidence type="ECO:0000313" key="3">
    <source>
        <dbReference type="Proteomes" id="UP001085076"/>
    </source>
</evidence>
<dbReference type="EMBL" id="JAGGNH010000007">
    <property type="protein sequence ID" value="KAJ0968406.1"/>
    <property type="molecule type" value="Genomic_DNA"/>
</dbReference>
<reference evidence="2" key="1">
    <citation type="submission" date="2021-03" db="EMBL/GenBank/DDBJ databases">
        <authorList>
            <person name="Li Z."/>
            <person name="Yang C."/>
        </authorList>
    </citation>
    <scope>NUCLEOTIDE SEQUENCE</scope>
    <source>
        <strain evidence="2">Dzin_1.0</strain>
        <tissue evidence="2">Leaf</tissue>
    </source>
</reference>
<dbReference type="Pfam" id="PF11955">
    <property type="entry name" value="PORR"/>
    <property type="match status" value="1"/>
</dbReference>
<gene>
    <name evidence="2" type="ORF">J5N97_025323</name>
</gene>
<dbReference type="PANTHER" id="PTHR31476:SF9">
    <property type="entry name" value="PROTEIN ROOT PRIMORDIUM DEFECTIVE 1"/>
    <property type="match status" value="1"/>
</dbReference>
<name>A0A9D5C8B8_9LILI</name>
<dbReference type="AlphaFoldDB" id="A0A9D5C8B8"/>
<dbReference type="InterPro" id="IPR021099">
    <property type="entry name" value="PORR_domain"/>
</dbReference>
<evidence type="ECO:0000259" key="1">
    <source>
        <dbReference type="Pfam" id="PF11955"/>
    </source>
</evidence>
<dbReference type="GO" id="GO:0003723">
    <property type="term" value="F:RNA binding"/>
    <property type="evidence" value="ECO:0007669"/>
    <property type="project" value="InterPro"/>
</dbReference>